<evidence type="ECO:0000313" key="2">
    <source>
        <dbReference type="WBParaSite" id="ES5_v2.g12996.t1"/>
    </source>
</evidence>
<name>A0AC34F772_9BILA</name>
<reference evidence="2" key="1">
    <citation type="submission" date="2022-11" db="UniProtKB">
        <authorList>
            <consortium name="WormBaseParasite"/>
        </authorList>
    </citation>
    <scope>IDENTIFICATION</scope>
</reference>
<dbReference type="Proteomes" id="UP000887579">
    <property type="component" value="Unplaced"/>
</dbReference>
<proteinExistence type="predicted"/>
<evidence type="ECO:0000313" key="1">
    <source>
        <dbReference type="Proteomes" id="UP000887579"/>
    </source>
</evidence>
<protein>
    <submittedName>
        <fullName evidence="2">Uncharacterized protein</fullName>
    </submittedName>
</protein>
<accession>A0AC34F772</accession>
<dbReference type="WBParaSite" id="ES5_v2.g12996.t1">
    <property type="protein sequence ID" value="ES5_v2.g12996.t1"/>
    <property type="gene ID" value="ES5_v2.g12996"/>
</dbReference>
<sequence length="102" mass="10711">MDQEHDEAFYLRARVIGGIFAGSLAVAVGYDIGGKGGIYVAAVGGFFGICIGENLSAVFAYFLPNFENAENVCGFYGGLIAAVIAARVGISVAKEFDPNFVY</sequence>
<organism evidence="1 2">
    <name type="scientific">Panagrolaimus sp. ES5</name>
    <dbReference type="NCBI Taxonomy" id="591445"/>
    <lineage>
        <taxon>Eukaryota</taxon>
        <taxon>Metazoa</taxon>
        <taxon>Ecdysozoa</taxon>
        <taxon>Nematoda</taxon>
        <taxon>Chromadorea</taxon>
        <taxon>Rhabditida</taxon>
        <taxon>Tylenchina</taxon>
        <taxon>Panagrolaimomorpha</taxon>
        <taxon>Panagrolaimoidea</taxon>
        <taxon>Panagrolaimidae</taxon>
        <taxon>Panagrolaimus</taxon>
    </lineage>
</organism>